<dbReference type="InterPro" id="IPR039765">
    <property type="entry name" value="Yip5/YIPF1/YIPF2"/>
</dbReference>
<feature type="transmembrane region" description="Helical" evidence="6">
    <location>
        <begin position="146"/>
        <end position="166"/>
    </location>
</feature>
<dbReference type="InterPro" id="IPR006977">
    <property type="entry name" value="Yip1_dom"/>
</dbReference>
<feature type="transmembrane region" description="Helical" evidence="6">
    <location>
        <begin position="277"/>
        <end position="306"/>
    </location>
</feature>
<evidence type="ECO:0000313" key="9">
    <source>
        <dbReference type="EMBL" id="CAD8579778.1"/>
    </source>
</evidence>
<evidence type="ECO:0000256" key="2">
    <source>
        <dbReference type="ARBA" id="ARBA00010596"/>
    </source>
</evidence>
<evidence type="ECO:0000256" key="4">
    <source>
        <dbReference type="ARBA" id="ARBA00022989"/>
    </source>
</evidence>
<dbReference type="GO" id="GO:0016192">
    <property type="term" value="P:vesicle-mediated transport"/>
    <property type="evidence" value="ECO:0007669"/>
    <property type="project" value="InterPro"/>
</dbReference>
<comment type="subcellular location">
    <subcellularLocation>
        <location evidence="6">Golgi apparatus membrane</location>
        <topology evidence="6">Multi-pass membrane protein</topology>
    </subcellularLocation>
    <subcellularLocation>
        <location evidence="1">Membrane</location>
        <topology evidence="1">Multi-pass membrane protein</topology>
    </subcellularLocation>
</comment>
<name>A0A7S0KFM4_9CHLO</name>
<dbReference type="PANTHER" id="PTHR12822">
    <property type="entry name" value="PROTEIN YIPF"/>
    <property type="match status" value="1"/>
</dbReference>
<feature type="region of interest" description="Disordered" evidence="7">
    <location>
        <begin position="69"/>
        <end position="92"/>
    </location>
</feature>
<evidence type="ECO:0000256" key="1">
    <source>
        <dbReference type="ARBA" id="ARBA00004141"/>
    </source>
</evidence>
<comment type="similarity">
    <text evidence="2 6">Belongs to the YIP1 family.</text>
</comment>
<dbReference type="GO" id="GO:0031267">
    <property type="term" value="F:small GTPase binding"/>
    <property type="evidence" value="ECO:0007669"/>
    <property type="project" value="InterPro"/>
</dbReference>
<dbReference type="AlphaFoldDB" id="A0A7S0KFM4"/>
<feature type="transmembrane region" description="Helical" evidence="6">
    <location>
        <begin position="186"/>
        <end position="206"/>
    </location>
</feature>
<reference evidence="9" key="1">
    <citation type="submission" date="2021-01" db="EMBL/GenBank/DDBJ databases">
        <authorList>
            <person name="Corre E."/>
            <person name="Pelletier E."/>
            <person name="Niang G."/>
            <person name="Scheremetjew M."/>
            <person name="Finn R."/>
            <person name="Kale V."/>
            <person name="Holt S."/>
            <person name="Cochrane G."/>
            <person name="Meng A."/>
            <person name="Brown T."/>
            <person name="Cohen L."/>
        </authorList>
    </citation>
    <scope>NUCLEOTIDE SEQUENCE</scope>
    <source>
        <strain evidence="9">Clade-D-RCC2572</strain>
    </source>
</reference>
<gene>
    <name evidence="9" type="ORF">OMED0929_LOCUS2456</name>
</gene>
<feature type="transmembrane region" description="Helical" evidence="6">
    <location>
        <begin position="245"/>
        <end position="265"/>
    </location>
</feature>
<dbReference type="PANTHER" id="PTHR12822:SF2">
    <property type="entry name" value="PROTEIN YIPF"/>
    <property type="match status" value="1"/>
</dbReference>
<feature type="transmembrane region" description="Helical" evidence="6">
    <location>
        <begin position="218"/>
        <end position="239"/>
    </location>
</feature>
<feature type="domain" description="Yip1" evidence="8">
    <location>
        <begin position="125"/>
        <end position="288"/>
    </location>
</feature>
<dbReference type="Pfam" id="PF04893">
    <property type="entry name" value="Yip1"/>
    <property type="match status" value="1"/>
</dbReference>
<keyword evidence="5 6" id="KW-0472">Membrane</keyword>
<evidence type="ECO:0000256" key="5">
    <source>
        <dbReference type="ARBA" id="ARBA00023136"/>
    </source>
</evidence>
<organism evidence="9">
    <name type="scientific">Ostreococcus mediterraneus</name>
    <dbReference type="NCBI Taxonomy" id="1486918"/>
    <lineage>
        <taxon>Eukaryota</taxon>
        <taxon>Viridiplantae</taxon>
        <taxon>Chlorophyta</taxon>
        <taxon>Mamiellophyceae</taxon>
        <taxon>Mamiellales</taxon>
        <taxon>Bathycoccaceae</taxon>
        <taxon>Ostreococcus</taxon>
    </lineage>
</organism>
<proteinExistence type="inferred from homology"/>
<evidence type="ECO:0000256" key="3">
    <source>
        <dbReference type="ARBA" id="ARBA00022692"/>
    </source>
</evidence>
<sequence length="308" mass="33088">MSRDDEFNPFLNAVDADEDVGFGPEGAFAGLGTSTTPDADPRLTQSAFSATTAATTTATTGTQSVFAGSASANSGAARTEGTSDGGATATTATPAPKRRGWIFSASYYQQFFDVDTEDVQERVMNVFTAPHSGNFLEGVVKGNPDLYVPIWGGATLVFLTALGSAWGKYNTHKNAAWDFDASTVSLSAALIYGYVFVWSLIVYLTLTCYAGVENLRVIDVWCLYGYSILAFIPVCILATVPVELFRWLFTGACAALSTLFLMSNVRQRVLTSTKGSAFGVSFVSFIGSANFAFALVLKLFFFQYYYGH</sequence>
<protein>
    <recommendedName>
        <fullName evidence="6">Protein YIP</fullName>
    </recommendedName>
</protein>
<keyword evidence="3 6" id="KW-0812">Transmembrane</keyword>
<keyword evidence="4 6" id="KW-1133">Transmembrane helix</keyword>
<dbReference type="EMBL" id="HBEW01002988">
    <property type="protein sequence ID" value="CAD8579778.1"/>
    <property type="molecule type" value="Transcribed_RNA"/>
</dbReference>
<accession>A0A7S0KFM4</accession>
<evidence type="ECO:0000256" key="7">
    <source>
        <dbReference type="SAM" id="MobiDB-lite"/>
    </source>
</evidence>
<evidence type="ECO:0000256" key="6">
    <source>
        <dbReference type="RuleBase" id="RU361264"/>
    </source>
</evidence>
<dbReference type="GO" id="GO:0000139">
    <property type="term" value="C:Golgi membrane"/>
    <property type="evidence" value="ECO:0007669"/>
    <property type="project" value="UniProtKB-SubCell"/>
</dbReference>
<evidence type="ECO:0000259" key="8">
    <source>
        <dbReference type="Pfam" id="PF04893"/>
    </source>
</evidence>